<evidence type="ECO:0000313" key="3">
    <source>
        <dbReference type="EMBL" id="PRH85511.1"/>
    </source>
</evidence>
<dbReference type="InterPro" id="IPR029044">
    <property type="entry name" value="Nucleotide-diphossugar_trans"/>
</dbReference>
<name>A0A2S9Q837_9HYPH</name>
<keyword evidence="4" id="KW-1185">Reference proteome</keyword>
<feature type="domain" description="Glycosyltransferase 2-like" evidence="2">
    <location>
        <begin position="24"/>
        <end position="140"/>
    </location>
</feature>
<dbReference type="Gene3D" id="3.90.550.10">
    <property type="entry name" value="Spore Coat Polysaccharide Biosynthesis Protein SpsA, Chain A"/>
    <property type="match status" value="1"/>
</dbReference>
<dbReference type="PANTHER" id="PTHR43630">
    <property type="entry name" value="POLY-BETA-1,6-N-ACETYL-D-GLUCOSAMINE SYNTHASE"/>
    <property type="match status" value="1"/>
</dbReference>
<evidence type="ECO:0000259" key="2">
    <source>
        <dbReference type="Pfam" id="PF00535"/>
    </source>
</evidence>
<dbReference type="PANTHER" id="PTHR43630:SF2">
    <property type="entry name" value="GLYCOSYLTRANSFERASE"/>
    <property type="match status" value="1"/>
</dbReference>
<comment type="caution">
    <text evidence="3">The sequence shown here is derived from an EMBL/GenBank/DDBJ whole genome shotgun (WGS) entry which is preliminary data.</text>
</comment>
<gene>
    <name evidence="3" type="ORF">C5L14_21220</name>
</gene>
<dbReference type="AlphaFoldDB" id="A0A2S9Q837"/>
<dbReference type="Pfam" id="PF00535">
    <property type="entry name" value="Glycos_transf_2"/>
    <property type="match status" value="1"/>
</dbReference>
<dbReference type="Proteomes" id="UP000237682">
    <property type="component" value="Unassembled WGS sequence"/>
</dbReference>
<sequence>MSHRRLCFIQDVGLVMMHGRVTISAAMIVKNEARFLPGCLDSLAGRVDEIVVVDTGSTDGTIEIAEQAGVHLLHQAWRGDFAGPRNFGLDHVRTGWVLYIDADERLGLPRGGRLADYIDPVAVAGFVRFRPKTNFTRYREWRLFRADRRIRFAGMIHETAVPAIKAVGRLEGWPVVQTDVEIDHLGYDGDISHKHPRNLALLEQALPGDPDRLFYWHHLAETYAGLGRWEEAEKAARQGLERTEGQDDDNRSATASLLHQFLVRSELRQGRDPTGLIASALAREPDDYALHFLKGHALLAIGQAEEALEVAQLLRGIDPDRLPDGWLAFDRALFADKACELAALACLDLGRHTEAGGYFAEASRLAPGVLAYRVKAAAFGGIVPVDQ</sequence>
<dbReference type="CDD" id="cd02511">
    <property type="entry name" value="Beta4Glucosyltransferase"/>
    <property type="match status" value="1"/>
</dbReference>
<evidence type="ECO:0000256" key="1">
    <source>
        <dbReference type="ARBA" id="ARBA00038494"/>
    </source>
</evidence>
<comment type="similarity">
    <text evidence="1">Belongs to the glycosyltransferase 2 family. WaaE/KdtX subfamily.</text>
</comment>
<dbReference type="EMBL" id="PUEJ01000008">
    <property type="protein sequence ID" value="PRH85511.1"/>
    <property type="molecule type" value="Genomic_DNA"/>
</dbReference>
<dbReference type="SUPFAM" id="SSF48452">
    <property type="entry name" value="TPR-like"/>
    <property type="match status" value="1"/>
</dbReference>
<dbReference type="OrthoDB" id="5354021at2"/>
<protein>
    <recommendedName>
        <fullName evidence="2">Glycosyltransferase 2-like domain-containing protein</fullName>
    </recommendedName>
</protein>
<dbReference type="InterPro" id="IPR001173">
    <property type="entry name" value="Glyco_trans_2-like"/>
</dbReference>
<dbReference type="InterPro" id="IPR011990">
    <property type="entry name" value="TPR-like_helical_dom_sf"/>
</dbReference>
<dbReference type="SUPFAM" id="SSF53448">
    <property type="entry name" value="Nucleotide-diphospho-sugar transferases"/>
    <property type="match status" value="1"/>
</dbReference>
<organism evidence="3 4">
    <name type="scientific">Labrys okinawensis</name>
    <dbReference type="NCBI Taxonomy" id="346911"/>
    <lineage>
        <taxon>Bacteria</taxon>
        <taxon>Pseudomonadati</taxon>
        <taxon>Pseudomonadota</taxon>
        <taxon>Alphaproteobacteria</taxon>
        <taxon>Hyphomicrobiales</taxon>
        <taxon>Xanthobacteraceae</taxon>
        <taxon>Labrys</taxon>
    </lineage>
</organism>
<reference evidence="3 4" key="1">
    <citation type="submission" date="2018-02" db="EMBL/GenBank/DDBJ databases">
        <title>Whole genome sequencing of endophytic bacterium.</title>
        <authorList>
            <person name="Eedara R."/>
            <person name="Podile A.R."/>
        </authorList>
    </citation>
    <scope>NUCLEOTIDE SEQUENCE [LARGE SCALE GENOMIC DNA]</scope>
    <source>
        <strain evidence="3 4">RP1T</strain>
    </source>
</reference>
<dbReference type="Gene3D" id="1.25.40.10">
    <property type="entry name" value="Tetratricopeptide repeat domain"/>
    <property type="match status" value="2"/>
</dbReference>
<evidence type="ECO:0000313" key="4">
    <source>
        <dbReference type="Proteomes" id="UP000237682"/>
    </source>
</evidence>
<proteinExistence type="inferred from homology"/>
<accession>A0A2S9Q837</accession>